<dbReference type="Gene3D" id="3.90.420.10">
    <property type="entry name" value="Oxidoreductase, molybdopterin-binding domain"/>
    <property type="match status" value="1"/>
</dbReference>
<reference evidence="3" key="1">
    <citation type="submission" date="2017-04" db="EMBL/GenBank/DDBJ databases">
        <authorList>
            <person name="Varghese N."/>
            <person name="Submissions S."/>
        </authorList>
    </citation>
    <scope>NUCLEOTIDE SEQUENCE [LARGE SCALE GENOMIC DNA]</scope>
    <source>
        <strain evidence="3">LMG 29540</strain>
    </source>
</reference>
<accession>A0A1X7LT62</accession>
<dbReference type="OrthoDB" id="9798763at2"/>
<protein>
    <recommendedName>
        <fullName evidence="1">Oxidoreductase molybdopterin-binding domain-containing protein</fullName>
    </recommendedName>
</protein>
<evidence type="ECO:0000313" key="2">
    <source>
        <dbReference type="EMBL" id="SMG57096.1"/>
    </source>
</evidence>
<dbReference type="Pfam" id="PF00174">
    <property type="entry name" value="Oxidored_molyb"/>
    <property type="match status" value="1"/>
</dbReference>
<dbReference type="AlphaFoldDB" id="A0A1X7LT62"/>
<name>A0A1X7LT62_9BURK</name>
<proteinExistence type="predicted"/>
<gene>
    <name evidence="2" type="ORF">SAMN06265784_10982</name>
</gene>
<dbReference type="RefSeq" id="WP_085487671.1">
    <property type="nucleotide sequence ID" value="NZ_FXAT01000009.1"/>
</dbReference>
<dbReference type="SUPFAM" id="SSF56524">
    <property type="entry name" value="Oxidoreductase molybdopterin-binding domain"/>
    <property type="match status" value="1"/>
</dbReference>
<evidence type="ECO:0000313" key="3">
    <source>
        <dbReference type="Proteomes" id="UP000193228"/>
    </source>
</evidence>
<dbReference type="InterPro" id="IPR036374">
    <property type="entry name" value="OxRdtase_Mopterin-bd_sf"/>
</dbReference>
<keyword evidence="3" id="KW-1185">Reference proteome</keyword>
<dbReference type="EMBL" id="FXAT01000009">
    <property type="protein sequence ID" value="SMG57096.1"/>
    <property type="molecule type" value="Genomic_DNA"/>
</dbReference>
<feature type="domain" description="Oxidoreductase molybdopterin-binding" evidence="1">
    <location>
        <begin position="90"/>
        <end position="176"/>
    </location>
</feature>
<dbReference type="Proteomes" id="UP000193228">
    <property type="component" value="Unassembled WGS sequence"/>
</dbReference>
<sequence>MLMPFLKNVKRGAHCPINHSDKAENHRTVTLGGVRRFGLPRRSRVYIVWLSLMSAGAAHADPDLLQLDVDGNIAYQAAAPHNERTFTREELLAMPVHAIRSSTNWTGSELWEGPLLTDVLKKAGIRGSTIRVFAYDDYSQEIPLAFIKKYEPILAYRENGRELTLKDFGPLFIIFPRDEYHRELSTISNTRRFVFQVRRIEVK</sequence>
<organism evidence="2 3">
    <name type="scientific">Paraburkholderia susongensis</name>
    <dbReference type="NCBI Taxonomy" id="1515439"/>
    <lineage>
        <taxon>Bacteria</taxon>
        <taxon>Pseudomonadati</taxon>
        <taxon>Pseudomonadota</taxon>
        <taxon>Betaproteobacteria</taxon>
        <taxon>Burkholderiales</taxon>
        <taxon>Burkholderiaceae</taxon>
        <taxon>Paraburkholderia</taxon>
    </lineage>
</organism>
<evidence type="ECO:0000259" key="1">
    <source>
        <dbReference type="Pfam" id="PF00174"/>
    </source>
</evidence>
<dbReference type="InterPro" id="IPR000572">
    <property type="entry name" value="OxRdtase_Mopterin-bd_dom"/>
</dbReference>